<comment type="caution">
    <text evidence="1">The sequence shown here is derived from an EMBL/GenBank/DDBJ whole genome shotgun (WGS) entry which is preliminary data.</text>
</comment>
<dbReference type="AlphaFoldDB" id="A0ABD3CE43"/>
<dbReference type="InterPro" id="IPR004242">
    <property type="entry name" value="Transposase_21"/>
</dbReference>
<dbReference type="Proteomes" id="UP001632038">
    <property type="component" value="Unassembled WGS sequence"/>
</dbReference>
<evidence type="ECO:0000313" key="1">
    <source>
        <dbReference type="EMBL" id="KAL3627055.1"/>
    </source>
</evidence>
<dbReference type="PANTHER" id="PTHR10775">
    <property type="entry name" value="OS08G0208400 PROTEIN"/>
    <property type="match status" value="1"/>
</dbReference>
<keyword evidence="2" id="KW-1185">Reference proteome</keyword>
<name>A0ABD3CE43_9LAMI</name>
<reference evidence="2" key="1">
    <citation type="journal article" date="2024" name="IScience">
        <title>Strigolactones Initiate the Formation of Haustorium-like Structures in Castilleja.</title>
        <authorList>
            <person name="Buerger M."/>
            <person name="Peterson D."/>
            <person name="Chory J."/>
        </authorList>
    </citation>
    <scope>NUCLEOTIDE SEQUENCE [LARGE SCALE GENOMIC DNA]</scope>
</reference>
<dbReference type="EMBL" id="JAVIJP010000039">
    <property type="protein sequence ID" value="KAL3627055.1"/>
    <property type="molecule type" value="Genomic_DNA"/>
</dbReference>
<dbReference type="PANTHER" id="PTHR10775:SF182">
    <property type="entry name" value="TRANSPOSON, EN_SPM-LIKE, TRANSPOSASE-ASSOCIATED DOMAIN PROTEIN-RELATED"/>
    <property type="match status" value="1"/>
</dbReference>
<accession>A0ABD3CE43</accession>
<protein>
    <recommendedName>
        <fullName evidence="3">Transposase</fullName>
    </recommendedName>
</protein>
<dbReference type="Pfam" id="PF02992">
    <property type="entry name" value="Transposase_21"/>
    <property type="match status" value="1"/>
</dbReference>
<evidence type="ECO:0000313" key="2">
    <source>
        <dbReference type="Proteomes" id="UP001632038"/>
    </source>
</evidence>
<sequence>MRAMIFCTINDFPVYGNLSGYCNKGHKACPKCGQHTDFHQLEHVRKTVYLGYRKWLEPTHPYRLLRKAFNGKQLKERAPNTLTPEQVYDQVKDIDVTFGKGQKQKSTEKSLWKKRSIFYELPYWKNLEVKHCIDVMHMEKNVSDSLIGTLLNIAGKT</sequence>
<proteinExistence type="predicted"/>
<organism evidence="1 2">
    <name type="scientific">Castilleja foliolosa</name>
    <dbReference type="NCBI Taxonomy" id="1961234"/>
    <lineage>
        <taxon>Eukaryota</taxon>
        <taxon>Viridiplantae</taxon>
        <taxon>Streptophyta</taxon>
        <taxon>Embryophyta</taxon>
        <taxon>Tracheophyta</taxon>
        <taxon>Spermatophyta</taxon>
        <taxon>Magnoliopsida</taxon>
        <taxon>eudicotyledons</taxon>
        <taxon>Gunneridae</taxon>
        <taxon>Pentapetalae</taxon>
        <taxon>asterids</taxon>
        <taxon>lamiids</taxon>
        <taxon>Lamiales</taxon>
        <taxon>Orobanchaceae</taxon>
        <taxon>Pedicularideae</taxon>
        <taxon>Castillejinae</taxon>
        <taxon>Castilleja</taxon>
    </lineage>
</organism>
<evidence type="ECO:0008006" key="3">
    <source>
        <dbReference type="Google" id="ProtNLM"/>
    </source>
</evidence>
<gene>
    <name evidence="1" type="ORF">CASFOL_028418</name>
</gene>